<name>A0A7W6DAS4_9HYPH</name>
<dbReference type="EMBL" id="JACIEE010000013">
    <property type="protein sequence ID" value="MBB3979750.1"/>
    <property type="molecule type" value="Genomic_DNA"/>
</dbReference>
<proteinExistence type="predicted"/>
<dbReference type="RefSeq" id="WP_183807956.1">
    <property type="nucleotide sequence ID" value="NZ_JACIEE010000013.1"/>
</dbReference>
<organism evidence="1 2">
    <name type="scientific">Mycoplana azooxidifex</name>
    <dbReference type="NCBI Taxonomy" id="1636188"/>
    <lineage>
        <taxon>Bacteria</taxon>
        <taxon>Pseudomonadati</taxon>
        <taxon>Pseudomonadota</taxon>
        <taxon>Alphaproteobacteria</taxon>
        <taxon>Hyphomicrobiales</taxon>
        <taxon>Rhizobiaceae</taxon>
        <taxon>Mycoplana</taxon>
    </lineage>
</organism>
<comment type="caution">
    <text evidence="1">The sequence shown here is derived from an EMBL/GenBank/DDBJ whole genome shotgun (WGS) entry which is preliminary data.</text>
</comment>
<gene>
    <name evidence="1" type="ORF">GGQ64_004995</name>
</gene>
<accession>A0A7W6DAS4</accession>
<sequence>MGQTLQYDEVREVRLQLFYQRQTTSLMRKEAAARTVDEALSLAQDVRLPRLSVEFRLADDAEYLPGRWRLASGLGAAFENYVARLQEMEKIRFANSVIRGLTSAYHEAFDAVVEAAEALANLGWPVNWQQNIQTILEPTEYGLRDGKLVDRFSGLPERVMMGEELLLLGTVTYHRQSRSADDLASSFKPQTLTATNRALHEGIELHLRGDDDDLPAQFRYCSNWMPGKSGTSYRIAI</sequence>
<keyword evidence="2" id="KW-1185">Reference proteome</keyword>
<evidence type="ECO:0000313" key="2">
    <source>
        <dbReference type="Proteomes" id="UP000574761"/>
    </source>
</evidence>
<evidence type="ECO:0000313" key="1">
    <source>
        <dbReference type="EMBL" id="MBB3979750.1"/>
    </source>
</evidence>
<dbReference type="Proteomes" id="UP000574761">
    <property type="component" value="Unassembled WGS sequence"/>
</dbReference>
<reference evidence="1 2" key="1">
    <citation type="submission" date="2020-08" db="EMBL/GenBank/DDBJ databases">
        <title>Genomic Encyclopedia of Type Strains, Phase IV (KMG-IV): sequencing the most valuable type-strain genomes for metagenomic binning, comparative biology and taxonomic classification.</title>
        <authorList>
            <person name="Goeker M."/>
        </authorList>
    </citation>
    <scope>NUCLEOTIDE SEQUENCE [LARGE SCALE GENOMIC DNA]</scope>
    <source>
        <strain evidence="1 2">DSM 100211</strain>
    </source>
</reference>
<dbReference type="AlphaFoldDB" id="A0A7W6DAS4"/>
<protein>
    <submittedName>
        <fullName evidence="1">Uncharacterized protein</fullName>
    </submittedName>
</protein>